<proteinExistence type="predicted"/>
<dbReference type="EMBL" id="CAKOFQ010006675">
    <property type="protein sequence ID" value="CAH1958038.1"/>
    <property type="molecule type" value="Genomic_DNA"/>
</dbReference>
<organism evidence="1 2">
    <name type="scientific">Acanthoscelides obtectus</name>
    <name type="common">Bean weevil</name>
    <name type="synonym">Bruchus obtectus</name>
    <dbReference type="NCBI Taxonomy" id="200917"/>
    <lineage>
        <taxon>Eukaryota</taxon>
        <taxon>Metazoa</taxon>
        <taxon>Ecdysozoa</taxon>
        <taxon>Arthropoda</taxon>
        <taxon>Hexapoda</taxon>
        <taxon>Insecta</taxon>
        <taxon>Pterygota</taxon>
        <taxon>Neoptera</taxon>
        <taxon>Endopterygota</taxon>
        <taxon>Coleoptera</taxon>
        <taxon>Polyphaga</taxon>
        <taxon>Cucujiformia</taxon>
        <taxon>Chrysomeloidea</taxon>
        <taxon>Chrysomelidae</taxon>
        <taxon>Bruchinae</taxon>
        <taxon>Bruchini</taxon>
        <taxon>Acanthoscelides</taxon>
    </lineage>
</organism>
<keyword evidence="2" id="KW-1185">Reference proteome</keyword>
<protein>
    <submittedName>
        <fullName evidence="1">Uncharacterized protein</fullName>
    </submittedName>
</protein>
<accession>A0A9P0JUC3</accession>
<evidence type="ECO:0000313" key="2">
    <source>
        <dbReference type="Proteomes" id="UP001152888"/>
    </source>
</evidence>
<gene>
    <name evidence="1" type="ORF">ACAOBT_LOCUS2430</name>
</gene>
<dbReference type="Proteomes" id="UP001152888">
    <property type="component" value="Unassembled WGS sequence"/>
</dbReference>
<sequence length="58" mass="6798">MLCGGVQGQLNITERRFSDFNLYCDVDFNVERIYRVFHNYCDKMIGVVEGIKMNNFAL</sequence>
<name>A0A9P0JUC3_ACAOB</name>
<reference evidence="1" key="1">
    <citation type="submission" date="2022-03" db="EMBL/GenBank/DDBJ databases">
        <authorList>
            <person name="Sayadi A."/>
        </authorList>
    </citation>
    <scope>NUCLEOTIDE SEQUENCE</scope>
</reference>
<evidence type="ECO:0000313" key="1">
    <source>
        <dbReference type="EMBL" id="CAH1958038.1"/>
    </source>
</evidence>
<dbReference type="AlphaFoldDB" id="A0A9P0JUC3"/>
<comment type="caution">
    <text evidence="1">The sequence shown here is derived from an EMBL/GenBank/DDBJ whole genome shotgun (WGS) entry which is preliminary data.</text>
</comment>